<gene>
    <name evidence="2" type="ORF">TSUD_64700</name>
</gene>
<accession>A0A2Z6NPD2</accession>
<dbReference type="OrthoDB" id="1361499at2759"/>
<dbReference type="InterPro" id="IPR008802">
    <property type="entry name" value="REF"/>
</dbReference>
<dbReference type="Proteomes" id="UP000242715">
    <property type="component" value="Unassembled WGS sequence"/>
</dbReference>
<protein>
    <submittedName>
        <fullName evidence="2">Uncharacterized protein</fullName>
    </submittedName>
</protein>
<dbReference type="EMBL" id="DF973717">
    <property type="protein sequence ID" value="GAU38490.1"/>
    <property type="molecule type" value="Genomic_DNA"/>
</dbReference>
<organism evidence="2 3">
    <name type="scientific">Trifolium subterraneum</name>
    <name type="common">Subterranean clover</name>
    <dbReference type="NCBI Taxonomy" id="3900"/>
    <lineage>
        <taxon>Eukaryota</taxon>
        <taxon>Viridiplantae</taxon>
        <taxon>Streptophyta</taxon>
        <taxon>Embryophyta</taxon>
        <taxon>Tracheophyta</taxon>
        <taxon>Spermatophyta</taxon>
        <taxon>Magnoliopsida</taxon>
        <taxon>eudicotyledons</taxon>
        <taxon>Gunneridae</taxon>
        <taxon>Pentapetalae</taxon>
        <taxon>rosids</taxon>
        <taxon>fabids</taxon>
        <taxon>Fabales</taxon>
        <taxon>Fabaceae</taxon>
        <taxon>Papilionoideae</taxon>
        <taxon>50 kb inversion clade</taxon>
        <taxon>NPAAA clade</taxon>
        <taxon>Hologalegina</taxon>
        <taxon>IRL clade</taxon>
        <taxon>Trifolieae</taxon>
        <taxon>Trifolium</taxon>
    </lineage>
</organism>
<name>A0A2Z6NPD2_TRISU</name>
<reference evidence="3" key="1">
    <citation type="journal article" date="2017" name="Front. Plant Sci.">
        <title>Climate Clever Clovers: New Paradigm to Reduce the Environmental Footprint of Ruminants by Breeding Low Methanogenic Forages Utilizing Haplotype Variation.</title>
        <authorList>
            <person name="Kaur P."/>
            <person name="Appels R."/>
            <person name="Bayer P.E."/>
            <person name="Keeble-Gagnere G."/>
            <person name="Wang J."/>
            <person name="Hirakawa H."/>
            <person name="Shirasawa K."/>
            <person name="Vercoe P."/>
            <person name="Stefanova K."/>
            <person name="Durmic Z."/>
            <person name="Nichols P."/>
            <person name="Revell C."/>
            <person name="Isobe S.N."/>
            <person name="Edwards D."/>
            <person name="Erskine W."/>
        </authorList>
    </citation>
    <scope>NUCLEOTIDE SEQUENCE [LARGE SCALE GENOMIC DNA]</scope>
    <source>
        <strain evidence="3">cv. Daliak</strain>
    </source>
</reference>
<dbReference type="PANTHER" id="PTHR33732">
    <property type="entry name" value="REF/SRPP-LIKE PROTEIN OS05G0151300/LOC_OS05G05940"/>
    <property type="match status" value="1"/>
</dbReference>
<evidence type="ECO:0000313" key="3">
    <source>
        <dbReference type="Proteomes" id="UP000242715"/>
    </source>
</evidence>
<dbReference type="PANTHER" id="PTHR33732:SF9">
    <property type="entry name" value="REF_SRPP-LIKE PROTEIN OS05G0151300_LOC_OS05G05940"/>
    <property type="match status" value="1"/>
</dbReference>
<evidence type="ECO:0000313" key="2">
    <source>
        <dbReference type="EMBL" id="GAU38490.1"/>
    </source>
</evidence>
<proteinExistence type="inferred from homology"/>
<comment type="similarity">
    <text evidence="1">Belongs to the REF/SRPP family.</text>
</comment>
<dbReference type="AlphaFoldDB" id="A0A2Z6NPD2"/>
<dbReference type="Pfam" id="PF05755">
    <property type="entry name" value="REF"/>
    <property type="match status" value="2"/>
</dbReference>
<evidence type="ECO:0000256" key="1">
    <source>
        <dbReference type="ARBA" id="ARBA00009737"/>
    </source>
</evidence>
<sequence length="147" mass="16040">MRFNAFYSYAKGCSNELRPGIKAVEETVKSAMGPVNEKFRLIPDEIIRHANTDHAEHCSTNKAPVANIATVSEMAVKLYGKGEPVAEQSLASAWQKVKQSPMFHRVANTVAPKAAYCTEKYNGAVIGAAEKGCKVSAYLPLVHREDS</sequence>
<keyword evidence="3" id="KW-1185">Reference proteome</keyword>